<organism evidence="5">
    <name type="scientific">Angiostrongylus costaricensis</name>
    <name type="common">Nematode worm</name>
    <dbReference type="NCBI Taxonomy" id="334426"/>
    <lineage>
        <taxon>Eukaryota</taxon>
        <taxon>Metazoa</taxon>
        <taxon>Ecdysozoa</taxon>
        <taxon>Nematoda</taxon>
        <taxon>Chromadorea</taxon>
        <taxon>Rhabditida</taxon>
        <taxon>Rhabditina</taxon>
        <taxon>Rhabditomorpha</taxon>
        <taxon>Strongyloidea</taxon>
        <taxon>Metastrongylidae</taxon>
        <taxon>Angiostrongylus</taxon>
    </lineage>
</organism>
<dbReference type="GO" id="GO:0004089">
    <property type="term" value="F:carbonate dehydratase activity"/>
    <property type="evidence" value="ECO:0007669"/>
    <property type="project" value="InterPro"/>
</dbReference>
<evidence type="ECO:0000313" key="3">
    <source>
        <dbReference type="EMBL" id="VDM60255.1"/>
    </source>
</evidence>
<dbReference type="InterPro" id="IPR023561">
    <property type="entry name" value="Carbonic_anhydrase_a-class"/>
</dbReference>
<dbReference type="Proteomes" id="UP000267027">
    <property type="component" value="Unassembled WGS sequence"/>
</dbReference>
<name>A0A0R3PSM7_ANGCS</name>
<accession>A0A0R3PSM7</accession>
<dbReference type="OMA" id="IIPANHR"/>
<feature type="domain" description="Alpha-carbonic anhydrase" evidence="2">
    <location>
        <begin position="1"/>
        <end position="238"/>
    </location>
</feature>
<dbReference type="WBParaSite" id="ACOC_0000866901-mRNA-1">
    <property type="protein sequence ID" value="ACOC_0000866901-mRNA-1"/>
    <property type="gene ID" value="ACOC_0000866901"/>
</dbReference>
<dbReference type="GO" id="GO:0008270">
    <property type="term" value="F:zinc ion binding"/>
    <property type="evidence" value="ECO:0007669"/>
    <property type="project" value="InterPro"/>
</dbReference>
<evidence type="ECO:0000313" key="4">
    <source>
        <dbReference type="Proteomes" id="UP000267027"/>
    </source>
</evidence>
<keyword evidence="4" id="KW-1185">Reference proteome</keyword>
<dbReference type="PROSITE" id="PS51144">
    <property type="entry name" value="ALPHA_CA_2"/>
    <property type="match status" value="1"/>
</dbReference>
<dbReference type="InterPro" id="IPR001148">
    <property type="entry name" value="CA_dom"/>
</dbReference>
<dbReference type="AlphaFoldDB" id="A0A0R3PSM7"/>
<reference evidence="3 4" key="2">
    <citation type="submission" date="2018-11" db="EMBL/GenBank/DDBJ databases">
        <authorList>
            <consortium name="Pathogen Informatics"/>
        </authorList>
    </citation>
    <scope>NUCLEOTIDE SEQUENCE [LARGE SCALE GENOMIC DNA]</scope>
    <source>
        <strain evidence="3 4">Costa Rica</strain>
    </source>
</reference>
<dbReference type="PANTHER" id="PTHR18952:SF124">
    <property type="entry name" value="CARBONIC ANHYDRASE 7"/>
    <property type="match status" value="1"/>
</dbReference>
<comment type="similarity">
    <text evidence="1">Belongs to the alpha-carbonic anhydrase family.</text>
</comment>
<dbReference type="Pfam" id="PF00194">
    <property type="entry name" value="Carb_anhydrase"/>
    <property type="match status" value="1"/>
</dbReference>
<reference evidence="5" key="1">
    <citation type="submission" date="2017-02" db="UniProtKB">
        <authorList>
            <consortium name="WormBaseParasite"/>
        </authorList>
    </citation>
    <scope>IDENTIFICATION</scope>
</reference>
<dbReference type="InterPro" id="IPR036398">
    <property type="entry name" value="CA_dom_sf"/>
</dbReference>
<gene>
    <name evidence="3" type="ORF">ACOC_LOCUS8670</name>
</gene>
<dbReference type="OrthoDB" id="429145at2759"/>
<evidence type="ECO:0000313" key="5">
    <source>
        <dbReference type="WBParaSite" id="ACOC_0000866901-mRNA-1"/>
    </source>
</evidence>
<dbReference type="CDD" id="cd00326">
    <property type="entry name" value="alpha_CA"/>
    <property type="match status" value="1"/>
</dbReference>
<protein>
    <submittedName>
        <fullName evidence="5">Alpha-carbonic anhydrase domain-containing protein</fullName>
    </submittedName>
</protein>
<evidence type="ECO:0000259" key="2">
    <source>
        <dbReference type="PROSITE" id="PS51144"/>
    </source>
</evidence>
<dbReference type="Gene3D" id="3.10.200.10">
    <property type="entry name" value="Alpha carbonic anhydrase"/>
    <property type="match status" value="1"/>
</dbReference>
<evidence type="ECO:0000256" key="1">
    <source>
        <dbReference type="ARBA" id="ARBA00010718"/>
    </source>
</evidence>
<dbReference type="EMBL" id="UYYA01004186">
    <property type="protein sequence ID" value="VDM60255.1"/>
    <property type="molecule type" value="Genomic_DNA"/>
</dbReference>
<dbReference type="GO" id="GO:0005737">
    <property type="term" value="C:cytoplasm"/>
    <property type="evidence" value="ECO:0007669"/>
    <property type="project" value="TreeGrafter"/>
</dbReference>
<proteinExistence type="inferred from homology"/>
<dbReference type="SUPFAM" id="SSF51069">
    <property type="entry name" value="Carbonic anhydrase"/>
    <property type="match status" value="1"/>
</dbReference>
<dbReference type="SMART" id="SM01057">
    <property type="entry name" value="Carb_anhydrase"/>
    <property type="match status" value="1"/>
</dbReference>
<dbReference type="STRING" id="334426.A0A0R3PSM7"/>
<sequence>MICHDPEHCKPDSLNVNYTIGDCHDVICTSTGFKVNVGKNCSTTLSASHLPGTFELIQFHAHWSNDGSCGSEHLLNGKAMSGEVHFVFWNTKYNSFSMAAEKEDGLAVIGVFIKEGAHSTSYAPLFDVIQKAIGSTTPILMPKEFVLDQLLPPSDKRDYVTYLGSLTTPPYSESVIWTVLTTPVEVSNDQVGPAFTHLKRSRSCVMGLIDRLNILRKIVSENYRECQQLCERTIRASIAKV</sequence>
<dbReference type="PANTHER" id="PTHR18952">
    <property type="entry name" value="CARBONIC ANHYDRASE"/>
    <property type="match status" value="1"/>
</dbReference>